<comment type="caution">
    <text evidence="6">The sequence shown here is derived from an EMBL/GenBank/DDBJ whole genome shotgun (WGS) entry which is preliminary data.</text>
</comment>
<evidence type="ECO:0000256" key="3">
    <source>
        <dbReference type="ARBA" id="ARBA00022801"/>
    </source>
</evidence>
<evidence type="ECO:0000259" key="5">
    <source>
        <dbReference type="PROSITE" id="PS51935"/>
    </source>
</evidence>
<dbReference type="Gene3D" id="3.90.1720.10">
    <property type="entry name" value="endopeptidase domain like (from Nostoc punctiforme)"/>
    <property type="match status" value="1"/>
</dbReference>
<evidence type="ECO:0000256" key="2">
    <source>
        <dbReference type="ARBA" id="ARBA00022670"/>
    </source>
</evidence>
<name>A0ABY1CI64_MYXFU</name>
<evidence type="ECO:0000313" key="6">
    <source>
        <dbReference type="EMBL" id="SEU05052.1"/>
    </source>
</evidence>
<keyword evidence="2" id="KW-0645">Protease</keyword>
<keyword evidence="7" id="KW-1185">Reference proteome</keyword>
<dbReference type="EMBL" id="FOIB01000004">
    <property type="protein sequence ID" value="SEU05052.1"/>
    <property type="molecule type" value="Genomic_DNA"/>
</dbReference>
<protein>
    <submittedName>
        <fullName evidence="6">NlpC/P60 family protein</fullName>
    </submittedName>
</protein>
<keyword evidence="3" id="KW-0378">Hydrolase</keyword>
<sequence length="219" mass="23976">MHRGVWLGALVGLWLWGGTAEAARRSPPKRAAAVSLSDRAVWRAKGWVGLGSLKTVSSAVNDDCSGLTQLAYRRPGLSLMPSLTLPGENGVKAIYRKAGSLGALRQTPKPGDLVFFRETLDRNKDGRRNDGLTHIGIVEKVGKDGTVTFVHRAGGGVKRGRFNQARPEVHKDEKGRVVNDWLRRREKRQRAYLAGELVAGFASVDDSWKAPVTASRTQR</sequence>
<dbReference type="InterPro" id="IPR007921">
    <property type="entry name" value="CHAP_dom"/>
</dbReference>
<evidence type="ECO:0000313" key="7">
    <source>
        <dbReference type="Proteomes" id="UP000183760"/>
    </source>
</evidence>
<dbReference type="Pfam" id="PF05257">
    <property type="entry name" value="CHAP"/>
    <property type="match status" value="1"/>
</dbReference>
<evidence type="ECO:0000256" key="4">
    <source>
        <dbReference type="ARBA" id="ARBA00022807"/>
    </source>
</evidence>
<accession>A0ABY1CI64</accession>
<dbReference type="Proteomes" id="UP000183760">
    <property type="component" value="Unassembled WGS sequence"/>
</dbReference>
<gene>
    <name evidence="6" type="ORF">SAMN05443572_104589</name>
</gene>
<dbReference type="PROSITE" id="PS51935">
    <property type="entry name" value="NLPC_P60"/>
    <property type="match status" value="1"/>
</dbReference>
<proteinExistence type="inferred from homology"/>
<dbReference type="InterPro" id="IPR000064">
    <property type="entry name" value="NLP_P60_dom"/>
</dbReference>
<dbReference type="SUPFAM" id="SSF54001">
    <property type="entry name" value="Cysteine proteinases"/>
    <property type="match status" value="1"/>
</dbReference>
<evidence type="ECO:0000256" key="1">
    <source>
        <dbReference type="ARBA" id="ARBA00007074"/>
    </source>
</evidence>
<dbReference type="RefSeq" id="WP_074954081.1">
    <property type="nucleotide sequence ID" value="NZ_BJXR01000017.1"/>
</dbReference>
<organism evidence="6 7">
    <name type="scientific">Myxococcus fulvus</name>
    <dbReference type="NCBI Taxonomy" id="33"/>
    <lineage>
        <taxon>Bacteria</taxon>
        <taxon>Pseudomonadati</taxon>
        <taxon>Myxococcota</taxon>
        <taxon>Myxococcia</taxon>
        <taxon>Myxococcales</taxon>
        <taxon>Cystobacterineae</taxon>
        <taxon>Myxococcaceae</taxon>
        <taxon>Myxococcus</taxon>
    </lineage>
</organism>
<feature type="domain" description="NlpC/P60" evidence="5">
    <location>
        <begin position="34"/>
        <end position="192"/>
    </location>
</feature>
<comment type="similarity">
    <text evidence="1">Belongs to the peptidase C40 family.</text>
</comment>
<dbReference type="InterPro" id="IPR038765">
    <property type="entry name" value="Papain-like_cys_pep_sf"/>
</dbReference>
<keyword evidence="4" id="KW-0788">Thiol protease</keyword>
<reference evidence="6 7" key="1">
    <citation type="submission" date="2016-10" db="EMBL/GenBank/DDBJ databases">
        <authorList>
            <person name="Varghese N."/>
            <person name="Submissions S."/>
        </authorList>
    </citation>
    <scope>NUCLEOTIDE SEQUENCE [LARGE SCALE GENOMIC DNA]</scope>
    <source>
        <strain evidence="6 7">DSM 16525</strain>
    </source>
</reference>